<evidence type="ECO:0000313" key="2">
    <source>
        <dbReference type="EMBL" id="TNN52073.1"/>
    </source>
</evidence>
<feature type="region of interest" description="Disordered" evidence="1">
    <location>
        <begin position="57"/>
        <end position="139"/>
    </location>
</feature>
<proteinExistence type="predicted"/>
<dbReference type="AlphaFoldDB" id="A0A4Z2GGQ7"/>
<name>A0A4Z2GGQ7_9TELE</name>
<dbReference type="OrthoDB" id="8016097at2759"/>
<keyword evidence="3" id="KW-1185">Reference proteome</keyword>
<protein>
    <submittedName>
        <fullName evidence="2">Uncharacterized protein</fullName>
    </submittedName>
</protein>
<comment type="caution">
    <text evidence="2">The sequence shown here is derived from an EMBL/GenBank/DDBJ whole genome shotgun (WGS) entry which is preliminary data.</text>
</comment>
<evidence type="ECO:0000256" key="1">
    <source>
        <dbReference type="SAM" id="MobiDB-lite"/>
    </source>
</evidence>
<evidence type="ECO:0000313" key="3">
    <source>
        <dbReference type="Proteomes" id="UP000314294"/>
    </source>
</evidence>
<organism evidence="2 3">
    <name type="scientific">Liparis tanakae</name>
    <name type="common">Tanaka's snailfish</name>
    <dbReference type="NCBI Taxonomy" id="230148"/>
    <lineage>
        <taxon>Eukaryota</taxon>
        <taxon>Metazoa</taxon>
        <taxon>Chordata</taxon>
        <taxon>Craniata</taxon>
        <taxon>Vertebrata</taxon>
        <taxon>Euteleostomi</taxon>
        <taxon>Actinopterygii</taxon>
        <taxon>Neopterygii</taxon>
        <taxon>Teleostei</taxon>
        <taxon>Neoteleostei</taxon>
        <taxon>Acanthomorphata</taxon>
        <taxon>Eupercaria</taxon>
        <taxon>Perciformes</taxon>
        <taxon>Cottioidei</taxon>
        <taxon>Cottales</taxon>
        <taxon>Liparidae</taxon>
        <taxon>Liparis</taxon>
    </lineage>
</organism>
<sequence length="227" mass="24899">MSRATLEPNVGPPGNQRLEGMEPDPEEELINSLGQILARIEEVGRAQAEESRLFLKAVLDPPERRLNPCLEPPTSEPSELRTSEDQEPSEPPALLTTPVPRDPSAEGRPWFPSQLPVPQSPNVPGSVPQSPLLLSPAPVPQSPHVLRPVPQSPLLLGPVPQSPLLPRPVTLLPVPWQYFDYNRRCGSSSRHLPAVPEVMPRHLRWYPEVLPRAAAAANGPCPLSRQV</sequence>
<accession>A0A4Z2GGQ7</accession>
<dbReference type="Proteomes" id="UP000314294">
    <property type="component" value="Unassembled WGS sequence"/>
</dbReference>
<reference evidence="2 3" key="1">
    <citation type="submission" date="2019-03" db="EMBL/GenBank/DDBJ databases">
        <title>First draft genome of Liparis tanakae, snailfish: a comprehensive survey of snailfish specific genes.</title>
        <authorList>
            <person name="Kim W."/>
            <person name="Song I."/>
            <person name="Jeong J.-H."/>
            <person name="Kim D."/>
            <person name="Kim S."/>
            <person name="Ryu S."/>
            <person name="Song J.Y."/>
            <person name="Lee S.K."/>
        </authorList>
    </citation>
    <scope>NUCLEOTIDE SEQUENCE [LARGE SCALE GENOMIC DNA]</scope>
    <source>
        <tissue evidence="2">Muscle</tissue>
    </source>
</reference>
<feature type="region of interest" description="Disordered" evidence="1">
    <location>
        <begin position="1"/>
        <end position="29"/>
    </location>
</feature>
<dbReference type="EMBL" id="SRLO01000560">
    <property type="protein sequence ID" value="TNN52073.1"/>
    <property type="molecule type" value="Genomic_DNA"/>
</dbReference>
<feature type="compositionally biased region" description="Polar residues" evidence="1">
    <location>
        <begin position="116"/>
        <end position="129"/>
    </location>
</feature>
<gene>
    <name evidence="2" type="ORF">EYF80_037733</name>
</gene>